<dbReference type="Proteomes" id="UP000030377">
    <property type="component" value="Unassembled WGS sequence"/>
</dbReference>
<evidence type="ECO:0000313" key="2">
    <source>
        <dbReference type="Proteomes" id="UP000030377"/>
    </source>
</evidence>
<sequence length="122" mass="13439">MLAKECCCNDAIGADGTVSVERAKSRAQALAFLPGEFMESRSRWPPVYGAPQPSRCVRARVEVPVERQLGHVEGADTWWLPQPNAMIDCANAQHRVPTILDAANLAGRKFEGARRCGHLLER</sequence>
<reference evidence="1 2" key="1">
    <citation type="submission" date="2014-09" db="EMBL/GenBank/DDBJ databases">
        <title>Draft genome of Bradyrhizobium japonicum Is-34.</title>
        <authorList>
            <person name="Tsurumaru H."/>
            <person name="Yamakawa T."/>
            <person name="Hashimoto S."/>
            <person name="Okizaki K."/>
            <person name="Kanesaki Y."/>
            <person name="Yoshikawa H."/>
            <person name="Yajima S."/>
        </authorList>
    </citation>
    <scope>NUCLEOTIDE SEQUENCE [LARGE SCALE GENOMIC DNA]</scope>
    <source>
        <strain evidence="1 2">Is-34</strain>
    </source>
</reference>
<name>A0A0A3XMU3_BRAJP</name>
<proteinExistence type="predicted"/>
<comment type="caution">
    <text evidence="1">The sequence shown here is derived from an EMBL/GenBank/DDBJ whole genome shotgun (WGS) entry which is preliminary data.</text>
</comment>
<organism evidence="1 2">
    <name type="scientific">Bradyrhizobium japonicum</name>
    <dbReference type="NCBI Taxonomy" id="375"/>
    <lineage>
        <taxon>Bacteria</taxon>
        <taxon>Pseudomonadati</taxon>
        <taxon>Pseudomonadota</taxon>
        <taxon>Alphaproteobacteria</taxon>
        <taxon>Hyphomicrobiales</taxon>
        <taxon>Nitrobacteraceae</taxon>
        <taxon>Bradyrhizobium</taxon>
    </lineage>
</organism>
<protein>
    <submittedName>
        <fullName evidence="1">Uncharacterized protein</fullName>
    </submittedName>
</protein>
<accession>A0A0A3XMU3</accession>
<evidence type="ECO:0000313" key="1">
    <source>
        <dbReference type="EMBL" id="KGT74569.1"/>
    </source>
</evidence>
<dbReference type="EMBL" id="JRPN01000029">
    <property type="protein sequence ID" value="KGT74569.1"/>
    <property type="molecule type" value="Genomic_DNA"/>
</dbReference>
<dbReference type="AlphaFoldDB" id="A0A0A3XMU3"/>
<gene>
    <name evidence="1" type="ORF">MA20_37960</name>
</gene>